<protein>
    <submittedName>
        <fullName evidence="6">Uncharacterized protein</fullName>
    </submittedName>
</protein>
<accession>A0A261R3R3</accession>
<reference evidence="6" key="1">
    <citation type="submission" date="2017-05" db="EMBL/GenBank/DDBJ databases">
        <title>Complete and WGS of Bordetella genogroups.</title>
        <authorList>
            <person name="Spilker T."/>
            <person name="Lipuma J."/>
        </authorList>
    </citation>
    <scope>NUCLEOTIDE SEQUENCE</scope>
    <source>
        <strain evidence="6">AU21707</strain>
    </source>
</reference>
<dbReference type="GO" id="GO:0008661">
    <property type="term" value="F:1-deoxy-D-xylulose-5-phosphate synthase activity"/>
    <property type="evidence" value="ECO:0007669"/>
    <property type="project" value="InterPro"/>
</dbReference>
<feature type="compositionally biased region" description="Basic residues" evidence="5">
    <location>
        <begin position="112"/>
        <end position="123"/>
    </location>
</feature>
<comment type="subunit">
    <text evidence="2">Homodimer.</text>
</comment>
<evidence type="ECO:0000256" key="1">
    <source>
        <dbReference type="ARBA" id="ARBA00001946"/>
    </source>
</evidence>
<keyword evidence="7" id="KW-1185">Reference proteome</keyword>
<keyword evidence="4" id="KW-0786">Thiamine pyrophosphate</keyword>
<evidence type="ECO:0000256" key="5">
    <source>
        <dbReference type="SAM" id="MobiDB-lite"/>
    </source>
</evidence>
<sequence>MQQLSPVILNDNDMSITPPVGALNEYPSRLRSGHSHAASNTPSSVTLFEDLGLGYSYAEADQCFITAFRPRHRRTTCRDLRRGRGQGTRRDGGQHALRQACRCRPRPPLGAHARRPGHRPFDS</sequence>
<proteinExistence type="predicted"/>
<organism evidence="6 7">
    <name type="scientific">Bordetella genomosp. 9</name>
    <dbReference type="NCBI Taxonomy" id="1416803"/>
    <lineage>
        <taxon>Bacteria</taxon>
        <taxon>Pseudomonadati</taxon>
        <taxon>Pseudomonadota</taxon>
        <taxon>Betaproteobacteria</taxon>
        <taxon>Burkholderiales</taxon>
        <taxon>Alcaligenaceae</taxon>
        <taxon>Bordetella</taxon>
    </lineage>
</organism>
<evidence type="ECO:0000256" key="2">
    <source>
        <dbReference type="ARBA" id="ARBA00011738"/>
    </source>
</evidence>
<dbReference type="Proteomes" id="UP000216857">
    <property type="component" value="Unassembled WGS sequence"/>
</dbReference>
<feature type="region of interest" description="Disordered" evidence="5">
    <location>
        <begin position="78"/>
        <end position="123"/>
    </location>
</feature>
<dbReference type="Pfam" id="PF13292">
    <property type="entry name" value="DXP_synthase_N"/>
    <property type="match status" value="1"/>
</dbReference>
<comment type="cofactor">
    <cofactor evidence="1">
        <name>Mg(2+)</name>
        <dbReference type="ChEBI" id="CHEBI:18420"/>
    </cofactor>
</comment>
<dbReference type="GO" id="GO:0016114">
    <property type="term" value="P:terpenoid biosynthetic process"/>
    <property type="evidence" value="ECO:0007669"/>
    <property type="project" value="InterPro"/>
</dbReference>
<evidence type="ECO:0000313" key="6">
    <source>
        <dbReference type="EMBL" id="OZI19260.1"/>
    </source>
</evidence>
<keyword evidence="3" id="KW-0808">Transferase</keyword>
<dbReference type="AlphaFoldDB" id="A0A261R3R3"/>
<evidence type="ECO:0000313" key="7">
    <source>
        <dbReference type="Proteomes" id="UP000216857"/>
    </source>
</evidence>
<evidence type="ECO:0000256" key="3">
    <source>
        <dbReference type="ARBA" id="ARBA00022679"/>
    </source>
</evidence>
<feature type="compositionally biased region" description="Basic and acidic residues" evidence="5">
    <location>
        <begin position="78"/>
        <end position="93"/>
    </location>
</feature>
<dbReference type="InterPro" id="IPR005477">
    <property type="entry name" value="Dxylulose-5-P_synthase"/>
</dbReference>
<evidence type="ECO:0000256" key="4">
    <source>
        <dbReference type="ARBA" id="ARBA00023052"/>
    </source>
</evidence>
<name>A0A261R3R3_9BORD</name>
<dbReference type="EMBL" id="NEVJ01000003">
    <property type="protein sequence ID" value="OZI19260.1"/>
    <property type="molecule type" value="Genomic_DNA"/>
</dbReference>
<comment type="caution">
    <text evidence="6">The sequence shown here is derived from an EMBL/GenBank/DDBJ whole genome shotgun (WGS) entry which is preliminary data.</text>
</comment>
<gene>
    <name evidence="6" type="ORF">CAL26_16580</name>
</gene>